<feature type="disulfide bond" description="Redox-active" evidence="12">
    <location>
        <begin position="65"/>
        <end position="68"/>
    </location>
</feature>
<comment type="caution">
    <text evidence="16">The sequence shown here is derived from an EMBL/GenBank/DDBJ whole genome shotgun (WGS) entry which is preliminary data.</text>
</comment>
<evidence type="ECO:0000256" key="5">
    <source>
        <dbReference type="ARBA" id="ARBA00022729"/>
    </source>
</evidence>
<proteinExistence type="inferred from homology"/>
<evidence type="ECO:0000259" key="15">
    <source>
        <dbReference type="PROSITE" id="PS51352"/>
    </source>
</evidence>
<keyword evidence="8 12" id="KW-1015">Disulfide bond</keyword>
<dbReference type="GO" id="GO:0005788">
    <property type="term" value="C:endoplasmic reticulum lumen"/>
    <property type="evidence" value="ECO:0007669"/>
    <property type="project" value="UniProtKB-SubCell"/>
</dbReference>
<dbReference type="PROSITE" id="PS00194">
    <property type="entry name" value="THIOREDOXIN_1"/>
    <property type="match status" value="2"/>
</dbReference>
<name>A0A9P8PIM5_9ASCO</name>
<dbReference type="EMBL" id="JAEUBF010001099">
    <property type="protein sequence ID" value="KAH3672923.1"/>
    <property type="molecule type" value="Genomic_DNA"/>
</dbReference>
<dbReference type="FunFam" id="3.40.30.10:FF:000139">
    <property type="entry name" value="Protein disulfide-isomerase"/>
    <property type="match status" value="1"/>
</dbReference>
<dbReference type="PRINTS" id="PR00421">
    <property type="entry name" value="THIOREDOXIN"/>
</dbReference>
<dbReference type="CDD" id="cd02995">
    <property type="entry name" value="PDI_a_PDI_a'_C"/>
    <property type="match status" value="1"/>
</dbReference>
<dbReference type="GO" id="GO:0006457">
    <property type="term" value="P:protein folding"/>
    <property type="evidence" value="ECO:0007669"/>
    <property type="project" value="TreeGrafter"/>
</dbReference>
<evidence type="ECO:0000256" key="7">
    <source>
        <dbReference type="ARBA" id="ARBA00022824"/>
    </source>
</evidence>
<comment type="catalytic activity">
    <reaction evidence="1">
        <text>Catalyzes the rearrangement of -S-S- bonds in proteins.</text>
        <dbReference type="EC" id="5.3.4.1"/>
    </reaction>
</comment>
<keyword evidence="17" id="KW-1185">Reference proteome</keyword>
<organism evidence="16 17">
    <name type="scientific">Wickerhamomyces mucosus</name>
    <dbReference type="NCBI Taxonomy" id="1378264"/>
    <lineage>
        <taxon>Eukaryota</taxon>
        <taxon>Fungi</taxon>
        <taxon>Dikarya</taxon>
        <taxon>Ascomycota</taxon>
        <taxon>Saccharomycotina</taxon>
        <taxon>Saccharomycetes</taxon>
        <taxon>Phaffomycetales</taxon>
        <taxon>Wickerhamomycetaceae</taxon>
        <taxon>Wickerhamomyces</taxon>
    </lineage>
</organism>
<evidence type="ECO:0000256" key="13">
    <source>
        <dbReference type="SAM" id="MobiDB-lite"/>
    </source>
</evidence>
<feature type="compositionally biased region" description="Basic and acidic residues" evidence="13">
    <location>
        <begin position="502"/>
        <end position="515"/>
    </location>
</feature>
<dbReference type="NCBIfam" id="TIGR01130">
    <property type="entry name" value="ER_PDI_fam"/>
    <property type="match status" value="1"/>
</dbReference>
<dbReference type="InterPro" id="IPR036249">
    <property type="entry name" value="Thioredoxin-like_sf"/>
</dbReference>
<evidence type="ECO:0000256" key="3">
    <source>
        <dbReference type="ARBA" id="ARBA00006347"/>
    </source>
</evidence>
<sequence>MKFFSALNFKTISTLLACVSIAQAAGDKEAIADPNSAVVKLTSSTFSKFLDENPLVLAEFFAPWCGHCKALGPEFAQAADELESKDIKLAQIDCTEEEELCQEYGIRGYPTLKVFKGRDVLDYEGTRKSDGIVSYMIKQSLPPVSLIDDFEELLTYIEDQPVPVIVETGVKLNETFYQLSDANRDDFVFVQTKSAELKKKYGEDKILIFSKEFEEPLIYSDEDESYETLQQWVKAESLPYFGELDGSTYQKYSTANIPLAYLFYTSEEEREAWKDTVVELAKESRGKINFVGIDSTKFGRHAENLNMQQEFPLFVIHDVVTNKKYGFPQKEVLNQKEVAAFVKRYSVGEIDPIVKTEEIPEIQENFVYKIVGKTHNDIINDEEKDVLVKYYAPWCGHCKRLAPVYEELAELYASSKEGKSKIRIANVDATLNDVEVDIAGYPTLILYPAGDKSNPIVHKGGRDLQSLVNFIKESGSFELDGNALEDDVESIDEVEEPVTDDDSIKESKENTHDEL</sequence>
<dbReference type="Pfam" id="PF13848">
    <property type="entry name" value="Thioredoxin_6"/>
    <property type="match status" value="1"/>
</dbReference>
<evidence type="ECO:0000256" key="9">
    <source>
        <dbReference type="ARBA" id="ARBA00023235"/>
    </source>
</evidence>
<evidence type="ECO:0000256" key="4">
    <source>
        <dbReference type="ARBA" id="ARBA00012723"/>
    </source>
</evidence>
<feature type="region of interest" description="Disordered" evidence="13">
    <location>
        <begin position="488"/>
        <end position="515"/>
    </location>
</feature>
<dbReference type="PANTHER" id="PTHR18929:SF132">
    <property type="entry name" value="PROTEIN DISULFIDE-ISOMERASE A3"/>
    <property type="match status" value="1"/>
</dbReference>
<keyword evidence="10 12" id="KW-0676">Redox-active center</keyword>
<dbReference type="FunFam" id="3.40.30.10:FF:000154">
    <property type="entry name" value="Protein disulfide-isomerase"/>
    <property type="match status" value="1"/>
</dbReference>
<protein>
    <recommendedName>
        <fullName evidence="11">Protein disulfide-isomerase</fullName>
        <ecNumber evidence="4">5.3.4.1</ecNumber>
    </recommendedName>
</protein>
<dbReference type="AlphaFoldDB" id="A0A9P8PIM5"/>
<keyword evidence="9" id="KW-0413">Isomerase</keyword>
<dbReference type="CDD" id="cd02981">
    <property type="entry name" value="PDI_b_family"/>
    <property type="match status" value="1"/>
</dbReference>
<evidence type="ECO:0000256" key="2">
    <source>
        <dbReference type="ARBA" id="ARBA00004319"/>
    </source>
</evidence>
<keyword evidence="6" id="KW-0677">Repeat</keyword>
<dbReference type="PANTHER" id="PTHR18929">
    <property type="entry name" value="PROTEIN DISULFIDE ISOMERASE"/>
    <property type="match status" value="1"/>
</dbReference>
<feature type="domain" description="Thioredoxin" evidence="15">
    <location>
        <begin position="19"/>
        <end position="159"/>
    </location>
</feature>
<feature type="chain" id="PRO_5040472546" description="Protein disulfide-isomerase" evidence="14">
    <location>
        <begin position="25"/>
        <end position="515"/>
    </location>
</feature>
<feature type="compositionally biased region" description="Acidic residues" evidence="13">
    <location>
        <begin position="488"/>
        <end position="501"/>
    </location>
</feature>
<dbReference type="Proteomes" id="UP000769528">
    <property type="component" value="Unassembled WGS sequence"/>
</dbReference>
<comment type="similarity">
    <text evidence="3">Belongs to the protein disulfide isomerase family.</text>
</comment>
<dbReference type="InterPro" id="IPR017937">
    <property type="entry name" value="Thioredoxin_CS"/>
</dbReference>
<dbReference type="EC" id="5.3.4.1" evidence="4"/>
<keyword evidence="7" id="KW-0256">Endoplasmic reticulum</keyword>
<dbReference type="FunFam" id="3.40.30.10:FF:000017">
    <property type="entry name" value="Protein disulfide-isomerase A4"/>
    <property type="match status" value="1"/>
</dbReference>
<comment type="subcellular location">
    <subcellularLocation>
        <location evidence="2">Endoplasmic reticulum lumen</location>
    </subcellularLocation>
</comment>
<evidence type="ECO:0000256" key="10">
    <source>
        <dbReference type="ARBA" id="ARBA00023284"/>
    </source>
</evidence>
<reference evidence="16" key="2">
    <citation type="submission" date="2021-01" db="EMBL/GenBank/DDBJ databases">
        <authorList>
            <person name="Schikora-Tamarit M.A."/>
        </authorList>
    </citation>
    <scope>NUCLEOTIDE SEQUENCE</scope>
    <source>
        <strain evidence="16">CBS6341</strain>
    </source>
</reference>
<dbReference type="SUPFAM" id="SSF52833">
    <property type="entry name" value="Thioredoxin-like"/>
    <property type="match status" value="4"/>
</dbReference>
<feature type="disulfide bond" description="Redox-active" evidence="12">
    <location>
        <begin position="395"/>
        <end position="398"/>
    </location>
</feature>
<dbReference type="Gene3D" id="3.40.30.10">
    <property type="entry name" value="Glutaredoxin"/>
    <property type="match status" value="4"/>
</dbReference>
<evidence type="ECO:0000256" key="11">
    <source>
        <dbReference type="ARBA" id="ARBA00039846"/>
    </source>
</evidence>
<dbReference type="OrthoDB" id="427280at2759"/>
<dbReference type="CDD" id="cd02961">
    <property type="entry name" value="PDI_a_family"/>
    <property type="match status" value="1"/>
</dbReference>
<evidence type="ECO:0000313" key="17">
    <source>
        <dbReference type="Proteomes" id="UP000769528"/>
    </source>
</evidence>
<evidence type="ECO:0000256" key="1">
    <source>
        <dbReference type="ARBA" id="ARBA00001182"/>
    </source>
</evidence>
<dbReference type="CDD" id="cd02982">
    <property type="entry name" value="PDI_b'_family"/>
    <property type="match status" value="1"/>
</dbReference>
<evidence type="ECO:0000256" key="12">
    <source>
        <dbReference type="PIRSR" id="PIRSR605792-51"/>
    </source>
</evidence>
<feature type="domain" description="Thioredoxin" evidence="15">
    <location>
        <begin position="345"/>
        <end position="476"/>
    </location>
</feature>
<dbReference type="GO" id="GO:0003756">
    <property type="term" value="F:protein disulfide isomerase activity"/>
    <property type="evidence" value="ECO:0007669"/>
    <property type="project" value="UniProtKB-EC"/>
</dbReference>
<evidence type="ECO:0000256" key="14">
    <source>
        <dbReference type="SAM" id="SignalP"/>
    </source>
</evidence>
<dbReference type="InterPro" id="IPR005792">
    <property type="entry name" value="Prot_disulphide_isomerase"/>
</dbReference>
<feature type="signal peptide" evidence="14">
    <location>
        <begin position="1"/>
        <end position="24"/>
    </location>
</feature>
<dbReference type="GO" id="GO:0034976">
    <property type="term" value="P:response to endoplasmic reticulum stress"/>
    <property type="evidence" value="ECO:0007669"/>
    <property type="project" value="TreeGrafter"/>
</dbReference>
<evidence type="ECO:0000256" key="8">
    <source>
        <dbReference type="ARBA" id="ARBA00023157"/>
    </source>
</evidence>
<dbReference type="Pfam" id="PF00085">
    <property type="entry name" value="Thioredoxin"/>
    <property type="match status" value="2"/>
</dbReference>
<dbReference type="GO" id="GO:0051082">
    <property type="term" value="F:unfolded protein binding"/>
    <property type="evidence" value="ECO:0007669"/>
    <property type="project" value="UniProtKB-ARBA"/>
</dbReference>
<accession>A0A9P8PIM5</accession>
<dbReference type="PROSITE" id="PS51352">
    <property type="entry name" value="THIOREDOXIN_2"/>
    <property type="match status" value="2"/>
</dbReference>
<evidence type="ECO:0000313" key="16">
    <source>
        <dbReference type="EMBL" id="KAH3672923.1"/>
    </source>
</evidence>
<dbReference type="GO" id="GO:0015035">
    <property type="term" value="F:protein-disulfide reductase activity"/>
    <property type="evidence" value="ECO:0007669"/>
    <property type="project" value="UniProtKB-ARBA"/>
</dbReference>
<gene>
    <name evidence="16" type="ORF">WICMUC_003977</name>
</gene>
<evidence type="ECO:0000256" key="6">
    <source>
        <dbReference type="ARBA" id="ARBA00022737"/>
    </source>
</evidence>
<dbReference type="InterPro" id="IPR013766">
    <property type="entry name" value="Thioredoxin_domain"/>
</dbReference>
<keyword evidence="5 14" id="KW-0732">Signal</keyword>
<reference evidence="16" key="1">
    <citation type="journal article" date="2021" name="Open Biol.">
        <title>Shared evolutionary footprints suggest mitochondrial oxidative damage underlies multiple complex I losses in fungi.</title>
        <authorList>
            <person name="Schikora-Tamarit M.A."/>
            <person name="Marcet-Houben M."/>
            <person name="Nosek J."/>
            <person name="Gabaldon T."/>
        </authorList>
    </citation>
    <scope>NUCLEOTIDE SEQUENCE</scope>
    <source>
        <strain evidence="16">CBS6341</strain>
    </source>
</reference>